<feature type="non-terminal residue" evidence="2">
    <location>
        <position position="1"/>
    </location>
</feature>
<dbReference type="PANTHER" id="PTHR45830:SF15">
    <property type="entry name" value="SERPENTINE RECEPTOR, CLASS I"/>
    <property type="match status" value="1"/>
</dbReference>
<proteinExistence type="predicted"/>
<sequence length="116" mass="13440">FNFHWERDFSLDLITVMVAEATVCWLVRVYPLVPYPALYCDGLLCRLGLPQQVVMTFIIATILLPNPPFWFLLVNMHQNMIAITDSRVRLSKRAQKLMMITLIVMHVLNLAGIFTF</sequence>
<feature type="transmembrane region" description="Helical" evidence="1">
    <location>
        <begin position="97"/>
        <end position="115"/>
    </location>
</feature>
<reference evidence="3" key="1">
    <citation type="submission" date="2022-10" db="EMBL/GenBank/DDBJ databases">
        <title>Genome assembly of Pristionchus species.</title>
        <authorList>
            <person name="Yoshida K."/>
            <person name="Sommer R.J."/>
        </authorList>
    </citation>
    <scope>NUCLEOTIDE SEQUENCE [LARGE SCALE GENOMIC DNA]</scope>
    <source>
        <strain evidence="3">RS5460</strain>
    </source>
</reference>
<dbReference type="InterPro" id="IPR019429">
    <property type="entry name" value="7TM_GPCR_serpentine_rcpt_Sri"/>
</dbReference>
<keyword evidence="1" id="KW-1133">Transmembrane helix</keyword>
<organism evidence="2 3">
    <name type="scientific">Pristionchus mayeri</name>
    <dbReference type="NCBI Taxonomy" id="1317129"/>
    <lineage>
        <taxon>Eukaryota</taxon>
        <taxon>Metazoa</taxon>
        <taxon>Ecdysozoa</taxon>
        <taxon>Nematoda</taxon>
        <taxon>Chromadorea</taxon>
        <taxon>Rhabditida</taxon>
        <taxon>Rhabditina</taxon>
        <taxon>Diplogasteromorpha</taxon>
        <taxon>Diplogasteroidea</taxon>
        <taxon>Neodiplogasteridae</taxon>
        <taxon>Pristionchus</taxon>
    </lineage>
</organism>
<name>A0AAN5CLK9_9BILA</name>
<comment type="caution">
    <text evidence="2">The sequence shown here is derived from an EMBL/GenBank/DDBJ whole genome shotgun (WGS) entry which is preliminary data.</text>
</comment>
<dbReference type="Pfam" id="PF10327">
    <property type="entry name" value="7TM_GPCR_Sri"/>
    <property type="match status" value="1"/>
</dbReference>
<keyword evidence="3" id="KW-1185">Reference proteome</keyword>
<dbReference type="EMBL" id="BTRK01000004">
    <property type="protein sequence ID" value="GMR46627.1"/>
    <property type="molecule type" value="Genomic_DNA"/>
</dbReference>
<accession>A0AAN5CLK9</accession>
<dbReference type="AlphaFoldDB" id="A0AAN5CLK9"/>
<feature type="transmembrane region" description="Helical" evidence="1">
    <location>
        <begin position="53"/>
        <end position="76"/>
    </location>
</feature>
<protein>
    <recommendedName>
        <fullName evidence="4">G protein-coupled receptor</fullName>
    </recommendedName>
</protein>
<dbReference type="Proteomes" id="UP001328107">
    <property type="component" value="Unassembled WGS sequence"/>
</dbReference>
<keyword evidence="1" id="KW-0812">Transmembrane</keyword>
<evidence type="ECO:0000256" key="1">
    <source>
        <dbReference type="SAM" id="Phobius"/>
    </source>
</evidence>
<feature type="non-terminal residue" evidence="2">
    <location>
        <position position="116"/>
    </location>
</feature>
<keyword evidence="1" id="KW-0472">Membrane</keyword>
<gene>
    <name evidence="2" type="ORF">PMAYCL1PPCAC_16822</name>
</gene>
<evidence type="ECO:0000313" key="2">
    <source>
        <dbReference type="EMBL" id="GMR46627.1"/>
    </source>
</evidence>
<dbReference type="PANTHER" id="PTHR45830">
    <property type="entry name" value="SERPENTINE RECEPTOR, CLASS I"/>
    <property type="match status" value="1"/>
</dbReference>
<feature type="transmembrane region" description="Helical" evidence="1">
    <location>
        <begin position="12"/>
        <end position="33"/>
    </location>
</feature>
<evidence type="ECO:0008006" key="4">
    <source>
        <dbReference type="Google" id="ProtNLM"/>
    </source>
</evidence>
<evidence type="ECO:0000313" key="3">
    <source>
        <dbReference type="Proteomes" id="UP001328107"/>
    </source>
</evidence>